<sequence>MNVILVPAVQRKARKGSPSIHQRQTGCHKPQLQSPLLCLAGNAGKFESISRFINPKHWLNSTISRASPPRLPKLRVMERKEMPLDAPPGGFTDKAVE</sequence>
<accession>A0A5B7FBY6</accession>
<proteinExistence type="predicted"/>
<dbReference type="Proteomes" id="UP000324222">
    <property type="component" value="Unassembled WGS sequence"/>
</dbReference>
<dbReference type="EMBL" id="VSRR010006587">
    <property type="protein sequence ID" value="MPC45140.1"/>
    <property type="molecule type" value="Genomic_DNA"/>
</dbReference>
<organism evidence="1 2">
    <name type="scientific">Portunus trituberculatus</name>
    <name type="common">Swimming crab</name>
    <name type="synonym">Neptunus trituberculatus</name>
    <dbReference type="NCBI Taxonomy" id="210409"/>
    <lineage>
        <taxon>Eukaryota</taxon>
        <taxon>Metazoa</taxon>
        <taxon>Ecdysozoa</taxon>
        <taxon>Arthropoda</taxon>
        <taxon>Crustacea</taxon>
        <taxon>Multicrustacea</taxon>
        <taxon>Malacostraca</taxon>
        <taxon>Eumalacostraca</taxon>
        <taxon>Eucarida</taxon>
        <taxon>Decapoda</taxon>
        <taxon>Pleocyemata</taxon>
        <taxon>Brachyura</taxon>
        <taxon>Eubrachyura</taxon>
        <taxon>Portunoidea</taxon>
        <taxon>Portunidae</taxon>
        <taxon>Portuninae</taxon>
        <taxon>Portunus</taxon>
    </lineage>
</organism>
<name>A0A5B7FBY6_PORTR</name>
<protein>
    <submittedName>
        <fullName evidence="1">Uncharacterized protein</fullName>
    </submittedName>
</protein>
<evidence type="ECO:0000313" key="1">
    <source>
        <dbReference type="EMBL" id="MPC45140.1"/>
    </source>
</evidence>
<dbReference type="AlphaFoldDB" id="A0A5B7FBY6"/>
<evidence type="ECO:0000313" key="2">
    <source>
        <dbReference type="Proteomes" id="UP000324222"/>
    </source>
</evidence>
<gene>
    <name evidence="1" type="ORF">E2C01_038825</name>
</gene>
<reference evidence="1 2" key="1">
    <citation type="submission" date="2019-05" db="EMBL/GenBank/DDBJ databases">
        <title>Another draft genome of Portunus trituberculatus and its Hox gene families provides insights of decapod evolution.</title>
        <authorList>
            <person name="Jeong J.-H."/>
            <person name="Song I."/>
            <person name="Kim S."/>
            <person name="Choi T."/>
            <person name="Kim D."/>
            <person name="Ryu S."/>
            <person name="Kim W."/>
        </authorList>
    </citation>
    <scope>NUCLEOTIDE SEQUENCE [LARGE SCALE GENOMIC DNA]</scope>
    <source>
        <tissue evidence="1">Muscle</tissue>
    </source>
</reference>
<keyword evidence="2" id="KW-1185">Reference proteome</keyword>
<comment type="caution">
    <text evidence="1">The sequence shown here is derived from an EMBL/GenBank/DDBJ whole genome shotgun (WGS) entry which is preliminary data.</text>
</comment>